<dbReference type="EMBL" id="MG255135">
    <property type="protein sequence ID" value="ATU07103.1"/>
    <property type="molecule type" value="Genomic_DNA"/>
</dbReference>
<evidence type="ECO:0000256" key="8">
    <source>
        <dbReference type="ARBA" id="ARBA00022692"/>
    </source>
</evidence>
<proteinExistence type="inferred from homology"/>
<feature type="transmembrane region" description="Helical" evidence="17">
    <location>
        <begin position="216"/>
        <end position="234"/>
    </location>
</feature>
<comment type="similarity">
    <text evidence="3 17">Belongs to the complex I subunit 4 family.</text>
</comment>
<feature type="transmembrane region" description="Helical" evidence="17">
    <location>
        <begin position="22"/>
        <end position="44"/>
    </location>
</feature>
<dbReference type="GeneID" id="35094342"/>
<keyword evidence="10 17" id="KW-0249">Electron transport</keyword>
<comment type="catalytic activity">
    <reaction evidence="16 17">
        <text>a ubiquinone + NADH + 5 H(+)(in) = a ubiquinol + NAD(+) + 4 H(+)(out)</text>
        <dbReference type="Rhea" id="RHEA:29091"/>
        <dbReference type="Rhea" id="RHEA-COMP:9565"/>
        <dbReference type="Rhea" id="RHEA-COMP:9566"/>
        <dbReference type="ChEBI" id="CHEBI:15378"/>
        <dbReference type="ChEBI" id="CHEBI:16389"/>
        <dbReference type="ChEBI" id="CHEBI:17976"/>
        <dbReference type="ChEBI" id="CHEBI:57540"/>
        <dbReference type="ChEBI" id="CHEBI:57945"/>
        <dbReference type="EC" id="7.1.1.2"/>
    </reaction>
</comment>
<evidence type="ECO:0000256" key="3">
    <source>
        <dbReference type="ARBA" id="ARBA00009025"/>
    </source>
</evidence>
<evidence type="ECO:0000256" key="12">
    <source>
        <dbReference type="ARBA" id="ARBA00023027"/>
    </source>
</evidence>
<feature type="transmembrane region" description="Helical" evidence="17">
    <location>
        <begin position="50"/>
        <end position="73"/>
    </location>
</feature>
<organism evidence="20">
    <name type="scientific">Archipsocus nomas</name>
    <dbReference type="NCBI Taxonomy" id="239250"/>
    <lineage>
        <taxon>Eukaryota</taxon>
        <taxon>Metazoa</taxon>
        <taxon>Ecdysozoa</taxon>
        <taxon>Arthropoda</taxon>
        <taxon>Hexapoda</taxon>
        <taxon>Insecta</taxon>
        <taxon>Pterygota</taxon>
        <taxon>Neoptera</taxon>
        <taxon>Paraneoptera</taxon>
        <taxon>Psocodea</taxon>
        <taxon>Psocomorpha</taxon>
        <taxon>Archipsocetae</taxon>
        <taxon>Archipsocidae</taxon>
        <taxon>Archipsocus</taxon>
    </lineage>
</organism>
<evidence type="ECO:0000256" key="6">
    <source>
        <dbReference type="ARBA" id="ARBA00022448"/>
    </source>
</evidence>
<evidence type="ECO:0000256" key="16">
    <source>
        <dbReference type="ARBA" id="ARBA00049551"/>
    </source>
</evidence>
<keyword evidence="15 17" id="KW-0472">Membrane</keyword>
<evidence type="ECO:0000256" key="10">
    <source>
        <dbReference type="ARBA" id="ARBA00022982"/>
    </source>
</evidence>
<evidence type="ECO:0000256" key="4">
    <source>
        <dbReference type="ARBA" id="ARBA00012944"/>
    </source>
</evidence>
<gene>
    <name evidence="20" type="primary">ND4</name>
</gene>
<feature type="transmembrane region" description="Helical" evidence="17">
    <location>
        <begin position="381"/>
        <end position="401"/>
    </location>
</feature>
<feature type="domain" description="NADH:quinone oxidoreductase/Mrp antiporter transmembrane" evidence="18">
    <location>
        <begin position="106"/>
        <end position="387"/>
    </location>
</feature>
<dbReference type="InterPro" id="IPR000260">
    <property type="entry name" value="NADH4_N"/>
</dbReference>
<evidence type="ECO:0000256" key="17">
    <source>
        <dbReference type="RuleBase" id="RU003297"/>
    </source>
</evidence>
<dbReference type="RefSeq" id="YP_009443882.1">
    <property type="nucleotide sequence ID" value="NC_036363.1"/>
</dbReference>
<dbReference type="GO" id="GO:0042773">
    <property type="term" value="P:ATP synthesis coupled electron transport"/>
    <property type="evidence" value="ECO:0007669"/>
    <property type="project" value="InterPro"/>
</dbReference>
<dbReference type="PRINTS" id="PR01437">
    <property type="entry name" value="NUOXDRDTASE4"/>
</dbReference>
<dbReference type="GO" id="GO:0048039">
    <property type="term" value="F:ubiquinone binding"/>
    <property type="evidence" value="ECO:0007669"/>
    <property type="project" value="TreeGrafter"/>
</dbReference>
<dbReference type="GO" id="GO:0015990">
    <property type="term" value="P:electron transport coupled proton transport"/>
    <property type="evidence" value="ECO:0007669"/>
    <property type="project" value="TreeGrafter"/>
</dbReference>
<feature type="transmembrane region" description="Helical" evidence="17">
    <location>
        <begin position="181"/>
        <end position="204"/>
    </location>
</feature>
<feature type="transmembrane region" description="Helical" evidence="17">
    <location>
        <begin position="343"/>
        <end position="361"/>
    </location>
</feature>
<evidence type="ECO:0000259" key="18">
    <source>
        <dbReference type="Pfam" id="PF00361"/>
    </source>
</evidence>
<evidence type="ECO:0000256" key="5">
    <source>
        <dbReference type="ARBA" id="ARBA00021006"/>
    </source>
</evidence>
<dbReference type="CTD" id="4538"/>
<keyword evidence="8 17" id="KW-0812">Transmembrane</keyword>
<feature type="transmembrane region" description="Helical" evidence="17">
    <location>
        <begin position="304"/>
        <end position="322"/>
    </location>
</feature>
<dbReference type="GO" id="GO:0008137">
    <property type="term" value="F:NADH dehydrogenase (ubiquinone) activity"/>
    <property type="evidence" value="ECO:0007669"/>
    <property type="project" value="UniProtKB-UniRule"/>
</dbReference>
<evidence type="ECO:0000256" key="11">
    <source>
        <dbReference type="ARBA" id="ARBA00022989"/>
    </source>
</evidence>
<feature type="domain" description="NADH:ubiquinone oxidoreductase chain 4 N-terminal" evidence="19">
    <location>
        <begin position="1"/>
        <end position="101"/>
    </location>
</feature>
<feature type="transmembrane region" description="Helical" evidence="17">
    <location>
        <begin position="422"/>
        <end position="443"/>
    </location>
</feature>
<feature type="transmembrane region" description="Helical" evidence="17">
    <location>
        <begin position="246"/>
        <end position="265"/>
    </location>
</feature>
<feature type="transmembrane region" description="Helical" evidence="17">
    <location>
        <begin position="110"/>
        <end position="131"/>
    </location>
</feature>
<dbReference type="EC" id="7.1.1.2" evidence="4 17"/>
<keyword evidence="7 17" id="KW-0679">Respiratory chain</keyword>
<feature type="transmembrane region" description="Helical" evidence="17">
    <location>
        <begin position="138"/>
        <end position="161"/>
    </location>
</feature>
<comment type="subcellular location">
    <subcellularLocation>
        <location evidence="2 17">Mitochondrion membrane</location>
        <topology evidence="2 17">Multi-pass membrane protein</topology>
    </subcellularLocation>
</comment>
<dbReference type="Pfam" id="PF00361">
    <property type="entry name" value="Proton_antipo_M"/>
    <property type="match status" value="1"/>
</dbReference>
<feature type="transmembrane region" description="Helical" evidence="17">
    <location>
        <begin position="272"/>
        <end position="292"/>
    </location>
</feature>
<comment type="function">
    <text evidence="1">Core subunit of the mitochondrial membrane respiratory chain NADH dehydrogenase (Complex I) that is believed to belong to the minimal assembly required for catalysis. Complex I functions in the transfer of electrons from NADH to the respiratory chain. The immediate electron acceptor for the enzyme is believed to be ubiquinone.</text>
</comment>
<dbReference type="AlphaFoldDB" id="A0A343QCF6"/>
<keyword evidence="14 17" id="KW-0496">Mitochondrion</keyword>
<dbReference type="GO" id="GO:0031966">
    <property type="term" value="C:mitochondrial membrane"/>
    <property type="evidence" value="ECO:0007669"/>
    <property type="project" value="UniProtKB-SubCell"/>
</dbReference>
<protein>
    <recommendedName>
        <fullName evidence="5 17">NADH-ubiquinone oxidoreductase chain 4</fullName>
        <ecNumber evidence="4 17">7.1.1.2</ecNumber>
    </recommendedName>
</protein>
<evidence type="ECO:0000256" key="15">
    <source>
        <dbReference type="ARBA" id="ARBA00023136"/>
    </source>
</evidence>
<evidence type="ECO:0000256" key="7">
    <source>
        <dbReference type="ARBA" id="ARBA00022660"/>
    </source>
</evidence>
<accession>A0A343QCF6</accession>
<evidence type="ECO:0000256" key="1">
    <source>
        <dbReference type="ARBA" id="ARBA00003257"/>
    </source>
</evidence>
<comment type="function">
    <text evidence="17">Core subunit of the mitochondrial membrane respiratory chain NADH dehydrogenase (Complex I) which catalyzes electron transfer from NADH through the respiratory chain, using ubiquinone as an electron acceptor. Essential for the catalytic activity and assembly of complex I.</text>
</comment>
<evidence type="ECO:0000313" key="20">
    <source>
        <dbReference type="EMBL" id="ATU07103.1"/>
    </source>
</evidence>
<dbReference type="PANTHER" id="PTHR43507">
    <property type="entry name" value="NADH-UBIQUINONE OXIDOREDUCTASE CHAIN 4"/>
    <property type="match status" value="1"/>
</dbReference>
<reference evidence="20" key="1">
    <citation type="journal article" date="2017" name="Mol. Phylogenet. Evol.">
        <title>Mitochondrial phylogenomics and genome rearrangements in the barklice (Insecta: Psocodea).</title>
        <authorList>
            <person name="Yoshizawa K."/>
            <person name="Johnson K.P."/>
            <person name="Sweet A.D."/>
            <person name="Yao I."/>
            <person name="Ferreira R.L."/>
            <person name="Cameron S.L."/>
        </authorList>
    </citation>
    <scope>NUCLEOTIDE SEQUENCE</scope>
</reference>
<keyword evidence="6 17" id="KW-0813">Transport</keyword>
<dbReference type="Pfam" id="PF01059">
    <property type="entry name" value="Oxidored_q5_N"/>
    <property type="match status" value="1"/>
</dbReference>
<evidence type="ECO:0000256" key="13">
    <source>
        <dbReference type="ARBA" id="ARBA00023075"/>
    </source>
</evidence>
<sequence>MLGIIFVLLFLILLIKKMKKDLCVFNLGVLIFLMMIEFKSFIVWESYNKLFMFSGLSYGLVMLSFWISLLMVMGGGSVFKMNLNWFSFVFVILFLLLILVMSFITNNFLLFYVFFECSLIPTFLLILGWGYQSERIQAGVYLMMYTVSASLPLLGMIYYYYFNLFSLNLVLFDYLFLDLNFYGFFFFTLAFLVKLPMFLVHLWLPSAHVEAPVSGSMILAGVLLKLGGYGLLQVMRSMWRVGNDYALFYISLSLIGGVLISLVCLRQSDLKLLVAYSSVCHMGLMMSGVFTFKSWGVMGSFSMMVSHGLCSSGLFYLCNLTYERSGSRNLLFNKGMLHYLPKLSLWWFLFCVMNMAAPPSLNLFSEICLINSLVCWSDWTMILLMLMGFLAACYSLYMFSYSQHGKLSSFHLKFTGVSMSDYLILGFHWIPLNVFVLNFDYWFSWL</sequence>
<evidence type="ECO:0000259" key="19">
    <source>
        <dbReference type="Pfam" id="PF01059"/>
    </source>
</evidence>
<feature type="transmembrane region" description="Helical" evidence="17">
    <location>
        <begin position="85"/>
        <end position="104"/>
    </location>
</feature>
<geneLocation type="mitochondrion" evidence="20"/>
<dbReference type="InterPro" id="IPR003918">
    <property type="entry name" value="NADH_UbQ_OxRdtase"/>
</dbReference>
<dbReference type="PANTHER" id="PTHR43507:SF20">
    <property type="entry name" value="NADH-UBIQUINONE OXIDOREDUCTASE CHAIN 4"/>
    <property type="match status" value="1"/>
</dbReference>
<keyword evidence="11 17" id="KW-1133">Transmembrane helix</keyword>
<evidence type="ECO:0000256" key="14">
    <source>
        <dbReference type="ARBA" id="ARBA00023128"/>
    </source>
</evidence>
<dbReference type="InterPro" id="IPR001750">
    <property type="entry name" value="ND/Mrp_TM"/>
</dbReference>
<keyword evidence="12 17" id="KW-0520">NAD</keyword>
<evidence type="ECO:0000256" key="2">
    <source>
        <dbReference type="ARBA" id="ARBA00004225"/>
    </source>
</evidence>
<keyword evidence="13 17" id="KW-0830">Ubiquinone</keyword>
<name>A0A343QCF6_9NEOP</name>
<dbReference type="GO" id="GO:0003954">
    <property type="term" value="F:NADH dehydrogenase activity"/>
    <property type="evidence" value="ECO:0007669"/>
    <property type="project" value="TreeGrafter"/>
</dbReference>
<evidence type="ECO:0000256" key="9">
    <source>
        <dbReference type="ARBA" id="ARBA00022967"/>
    </source>
</evidence>
<keyword evidence="9" id="KW-1278">Translocase</keyword>